<evidence type="ECO:0000259" key="2">
    <source>
        <dbReference type="Pfam" id="PF22725"/>
    </source>
</evidence>
<accession>A0A1M4VMA1</accession>
<protein>
    <submittedName>
        <fullName evidence="3">Predicted dehydrogenase</fullName>
    </submittedName>
</protein>
<dbReference type="InterPro" id="IPR036291">
    <property type="entry name" value="NAD(P)-bd_dom_sf"/>
</dbReference>
<dbReference type="PANTHER" id="PTHR43377:SF1">
    <property type="entry name" value="BILIVERDIN REDUCTASE A"/>
    <property type="match status" value="1"/>
</dbReference>
<dbReference type="EMBL" id="FQVL01000002">
    <property type="protein sequence ID" value="SHE70226.1"/>
    <property type="molecule type" value="Genomic_DNA"/>
</dbReference>
<dbReference type="STRING" id="112248.SAMN05444392_102436"/>
<reference evidence="3 4" key="1">
    <citation type="submission" date="2016-11" db="EMBL/GenBank/DDBJ databases">
        <authorList>
            <person name="Jaros S."/>
            <person name="Januszkiewicz K."/>
            <person name="Wedrychowicz H."/>
        </authorList>
    </citation>
    <scope>NUCLEOTIDE SEQUENCE [LARGE SCALE GENOMIC DNA]</scope>
    <source>
        <strain evidence="3 4">DSM 44666</strain>
    </source>
</reference>
<dbReference type="InterPro" id="IPR051450">
    <property type="entry name" value="Gfo/Idh/MocA_Oxidoreductases"/>
</dbReference>
<keyword evidence="4" id="KW-1185">Reference proteome</keyword>
<dbReference type="AlphaFoldDB" id="A0A1M4VMA1"/>
<dbReference type="SUPFAM" id="SSF55347">
    <property type="entry name" value="Glyceraldehyde-3-phosphate dehydrogenase-like, C-terminal domain"/>
    <property type="match status" value="1"/>
</dbReference>
<dbReference type="Gene3D" id="3.40.50.720">
    <property type="entry name" value="NAD(P)-binding Rossmann-like Domain"/>
    <property type="match status" value="1"/>
</dbReference>
<sequence>MNEIIQVGIIGAGGISTQHLNALQKEPRAHVKAIADISLELAIEQAQNFQIPQIYGDHREMLSREQLDFVIICTPNHLHGPIAIDALKAGMHVLTEKPMTMNLDWALKMKEIADAQNKILMVAQNNRFHAETVHLRRLIDEGRLGTIYHAKAAWIRRNGIPGWGNWFTVKELSGGGSLIDIGVHMLDLAMWLMHFPEPVSVLGKTYNIFGLERKKVAHWAKVNEKGEFNVEDLAIAMIQFADGSSLVVDSSWASHTKEERAYVKLYGKDGGAEFDMLHKKTMIYTDENDLSVDIELRPTPQDERLLAVGNMVDAILGKAEPICKLEESIAVQKILDAIYQSAESGELIKF</sequence>
<evidence type="ECO:0000313" key="4">
    <source>
        <dbReference type="Proteomes" id="UP000184476"/>
    </source>
</evidence>
<dbReference type="GO" id="GO:0000166">
    <property type="term" value="F:nucleotide binding"/>
    <property type="evidence" value="ECO:0007669"/>
    <property type="project" value="InterPro"/>
</dbReference>
<feature type="domain" description="GFO/IDH/MocA-like oxidoreductase" evidence="2">
    <location>
        <begin position="134"/>
        <end position="272"/>
    </location>
</feature>
<evidence type="ECO:0000313" key="3">
    <source>
        <dbReference type="EMBL" id="SHE70226.1"/>
    </source>
</evidence>
<name>A0A1M4VMA1_9BACL</name>
<dbReference type="Proteomes" id="UP000184476">
    <property type="component" value="Unassembled WGS sequence"/>
</dbReference>
<dbReference type="OrthoDB" id="9815825at2"/>
<gene>
    <name evidence="3" type="ORF">SAMN05444392_102436</name>
</gene>
<dbReference type="Gene3D" id="3.30.360.10">
    <property type="entry name" value="Dihydrodipicolinate Reductase, domain 2"/>
    <property type="match status" value="1"/>
</dbReference>
<dbReference type="Pfam" id="PF22725">
    <property type="entry name" value="GFO_IDH_MocA_C3"/>
    <property type="match status" value="1"/>
</dbReference>
<dbReference type="InterPro" id="IPR055170">
    <property type="entry name" value="GFO_IDH_MocA-like_dom"/>
</dbReference>
<dbReference type="Pfam" id="PF01408">
    <property type="entry name" value="GFO_IDH_MocA"/>
    <property type="match status" value="1"/>
</dbReference>
<dbReference type="PANTHER" id="PTHR43377">
    <property type="entry name" value="BILIVERDIN REDUCTASE A"/>
    <property type="match status" value="1"/>
</dbReference>
<organism evidence="3 4">
    <name type="scientific">Seinonella peptonophila</name>
    <dbReference type="NCBI Taxonomy" id="112248"/>
    <lineage>
        <taxon>Bacteria</taxon>
        <taxon>Bacillati</taxon>
        <taxon>Bacillota</taxon>
        <taxon>Bacilli</taxon>
        <taxon>Bacillales</taxon>
        <taxon>Thermoactinomycetaceae</taxon>
        <taxon>Seinonella</taxon>
    </lineage>
</organism>
<feature type="domain" description="Gfo/Idh/MocA-like oxidoreductase N-terminal" evidence="1">
    <location>
        <begin position="5"/>
        <end position="123"/>
    </location>
</feature>
<proteinExistence type="predicted"/>
<evidence type="ECO:0000259" key="1">
    <source>
        <dbReference type="Pfam" id="PF01408"/>
    </source>
</evidence>
<dbReference type="InterPro" id="IPR000683">
    <property type="entry name" value="Gfo/Idh/MocA-like_OxRdtase_N"/>
</dbReference>
<dbReference type="SUPFAM" id="SSF51735">
    <property type="entry name" value="NAD(P)-binding Rossmann-fold domains"/>
    <property type="match status" value="1"/>
</dbReference>
<dbReference type="RefSeq" id="WP_073154008.1">
    <property type="nucleotide sequence ID" value="NZ_FQVL01000002.1"/>
</dbReference>